<dbReference type="Pfam" id="PF00656">
    <property type="entry name" value="Peptidase_C14"/>
    <property type="match status" value="1"/>
</dbReference>
<sequence>MAQWAGKAADLNHWRDLLTGAAREQIAHKMKELLNIPMPAAYHSEVQALSNLRHSLGLPGVPFHEDGGVSGSFTQQFFPCWQNGAAVLIGVSDYEELTPVKSIENNLGSLQELMVENLGIPSANVFVVKNPESNADVHEAVERAAEAADPASGALLVYFAGHGWTDSRGRLMLGLVHSSRSRLWSAFDFNNLRIQISDSQIGKRVVILDSCFAGAALDVLGPDDLASSAAIDGTYVLTAANATTEALAPTQEQYTTFTGHLISALTDGIPGGPSVISADTLFRHVERIAKERGLPLPGRQIGGDGDRVDIMPNRWRGQL</sequence>
<dbReference type="InterPro" id="IPR011600">
    <property type="entry name" value="Pept_C14_caspase"/>
</dbReference>
<feature type="domain" description="Peptidase C14 caspase" evidence="1">
    <location>
        <begin position="84"/>
        <end position="287"/>
    </location>
</feature>
<dbReference type="InterPro" id="IPR029030">
    <property type="entry name" value="Caspase-like_dom_sf"/>
</dbReference>
<proteinExistence type="predicted"/>
<protein>
    <submittedName>
        <fullName evidence="2">Caspase family protein</fullName>
    </submittedName>
</protein>
<gene>
    <name evidence="2" type="ORF">AB0A76_21350</name>
</gene>
<evidence type="ECO:0000313" key="2">
    <source>
        <dbReference type="EMBL" id="MEU7295728.1"/>
    </source>
</evidence>
<dbReference type="EMBL" id="JBEZAM010000030">
    <property type="protein sequence ID" value="MEU7295728.1"/>
    <property type="molecule type" value="Genomic_DNA"/>
</dbReference>
<dbReference type="NCBIfam" id="NF047832">
    <property type="entry name" value="caspase_w_EACC1"/>
    <property type="match status" value="1"/>
</dbReference>
<dbReference type="SUPFAM" id="SSF52129">
    <property type="entry name" value="Caspase-like"/>
    <property type="match status" value="1"/>
</dbReference>
<organism evidence="2 3">
    <name type="scientific">Streptomyces exfoliatus</name>
    <name type="common">Streptomyces hydrogenans</name>
    <dbReference type="NCBI Taxonomy" id="1905"/>
    <lineage>
        <taxon>Bacteria</taxon>
        <taxon>Bacillati</taxon>
        <taxon>Actinomycetota</taxon>
        <taxon>Actinomycetes</taxon>
        <taxon>Kitasatosporales</taxon>
        <taxon>Streptomycetaceae</taxon>
        <taxon>Streptomyces</taxon>
    </lineage>
</organism>
<dbReference type="Gene3D" id="3.40.50.1460">
    <property type="match status" value="1"/>
</dbReference>
<reference evidence="2 3" key="1">
    <citation type="submission" date="2024-06" db="EMBL/GenBank/DDBJ databases">
        <title>The Natural Products Discovery Center: Release of the First 8490 Sequenced Strains for Exploring Actinobacteria Biosynthetic Diversity.</title>
        <authorList>
            <person name="Kalkreuter E."/>
            <person name="Kautsar S.A."/>
            <person name="Yang D."/>
            <person name="Bader C.D."/>
            <person name="Teijaro C.N."/>
            <person name="Fluegel L."/>
            <person name="Davis C.M."/>
            <person name="Simpson J.R."/>
            <person name="Lauterbach L."/>
            <person name="Steele A.D."/>
            <person name="Gui C."/>
            <person name="Meng S."/>
            <person name="Li G."/>
            <person name="Viehrig K."/>
            <person name="Ye F."/>
            <person name="Su P."/>
            <person name="Kiefer A.F."/>
            <person name="Nichols A."/>
            <person name="Cepeda A.J."/>
            <person name="Yan W."/>
            <person name="Fan B."/>
            <person name="Jiang Y."/>
            <person name="Adhikari A."/>
            <person name="Zheng C.-J."/>
            <person name="Schuster L."/>
            <person name="Cowan T.M."/>
            <person name="Smanski M.J."/>
            <person name="Chevrette M.G."/>
            <person name="De Carvalho L.P.S."/>
            <person name="Shen B."/>
        </authorList>
    </citation>
    <scope>NUCLEOTIDE SEQUENCE [LARGE SCALE GENOMIC DNA]</scope>
    <source>
        <strain evidence="2 3">NPDC045705</strain>
    </source>
</reference>
<comment type="caution">
    <text evidence="2">The sequence shown here is derived from an EMBL/GenBank/DDBJ whole genome shotgun (WGS) entry which is preliminary data.</text>
</comment>
<dbReference type="Proteomes" id="UP001551210">
    <property type="component" value="Unassembled WGS sequence"/>
</dbReference>
<accession>A0ABV3D1Y4</accession>
<dbReference type="RefSeq" id="WP_359210603.1">
    <property type="nucleotide sequence ID" value="NZ_JBEZAM010000030.1"/>
</dbReference>
<keyword evidence="3" id="KW-1185">Reference proteome</keyword>
<evidence type="ECO:0000313" key="3">
    <source>
        <dbReference type="Proteomes" id="UP001551210"/>
    </source>
</evidence>
<evidence type="ECO:0000259" key="1">
    <source>
        <dbReference type="Pfam" id="PF00656"/>
    </source>
</evidence>
<name>A0ABV3D1Y4_STREX</name>